<dbReference type="EMBL" id="AWQX01000054">
    <property type="protein sequence ID" value="EST35420.1"/>
    <property type="molecule type" value="Genomic_DNA"/>
</dbReference>
<evidence type="ECO:0000313" key="1">
    <source>
        <dbReference type="EMBL" id="EST35420.1"/>
    </source>
</evidence>
<accession>V6KT99</accession>
<keyword evidence="2" id="KW-1185">Reference proteome</keyword>
<name>V6KT99_STRRC</name>
<dbReference type="AlphaFoldDB" id="V6KT99"/>
<comment type="caution">
    <text evidence="1">The sequence shown here is derived from an EMBL/GenBank/DDBJ whole genome shotgun (WGS) entry which is preliminary data.</text>
</comment>
<reference evidence="1 2" key="1">
    <citation type="journal article" date="2014" name="Genome Announc.">
        <title>Draft Genome Sequence of Streptomyces roseochromogenes subsp. oscitans DS 12.976, Producer of the Aminocoumarin Antibiotic Clorobiocin.</title>
        <authorList>
            <person name="Ruckert C."/>
            <person name="Kalinowski J."/>
            <person name="Heide L."/>
            <person name="Apel A.K."/>
        </authorList>
    </citation>
    <scope>NUCLEOTIDE SEQUENCE [LARGE SCALE GENOMIC DNA]</scope>
    <source>
        <strain evidence="1 2">DS 12.976</strain>
    </source>
</reference>
<gene>
    <name evidence="1" type="ORF">M878_06260</name>
</gene>
<sequence>MLVDDIQVQLANWNRDAFVDEAQEFSGERCVGFARWGQGQAILRRCRE</sequence>
<protein>
    <submittedName>
        <fullName evidence="1">Uncharacterized protein</fullName>
    </submittedName>
</protein>
<dbReference type="HOGENOM" id="CLU_3158469_0_0_11"/>
<proteinExistence type="predicted"/>
<evidence type="ECO:0000313" key="2">
    <source>
        <dbReference type="Proteomes" id="UP000017984"/>
    </source>
</evidence>
<dbReference type="Proteomes" id="UP000017984">
    <property type="component" value="Chromosome"/>
</dbReference>
<organism evidence="1 2">
    <name type="scientific">Streptomyces roseochromogenus subsp. oscitans DS 12.976</name>
    <dbReference type="NCBI Taxonomy" id="1352936"/>
    <lineage>
        <taxon>Bacteria</taxon>
        <taxon>Bacillati</taxon>
        <taxon>Actinomycetota</taxon>
        <taxon>Actinomycetes</taxon>
        <taxon>Kitasatosporales</taxon>
        <taxon>Streptomycetaceae</taxon>
        <taxon>Streptomyces</taxon>
    </lineage>
</organism>